<organism evidence="1 2">
    <name type="scientific">Tanacetum coccineum</name>
    <dbReference type="NCBI Taxonomy" id="301880"/>
    <lineage>
        <taxon>Eukaryota</taxon>
        <taxon>Viridiplantae</taxon>
        <taxon>Streptophyta</taxon>
        <taxon>Embryophyta</taxon>
        <taxon>Tracheophyta</taxon>
        <taxon>Spermatophyta</taxon>
        <taxon>Magnoliopsida</taxon>
        <taxon>eudicotyledons</taxon>
        <taxon>Gunneridae</taxon>
        <taxon>Pentapetalae</taxon>
        <taxon>asterids</taxon>
        <taxon>campanulids</taxon>
        <taxon>Asterales</taxon>
        <taxon>Asteraceae</taxon>
        <taxon>Asteroideae</taxon>
        <taxon>Anthemideae</taxon>
        <taxon>Anthemidinae</taxon>
        <taxon>Tanacetum</taxon>
    </lineage>
</organism>
<proteinExistence type="predicted"/>
<gene>
    <name evidence="1" type="ORF">Tco_0802741</name>
</gene>
<evidence type="ECO:0000313" key="1">
    <source>
        <dbReference type="EMBL" id="GJS95773.1"/>
    </source>
</evidence>
<accession>A0ABQ4ZZT8</accession>
<name>A0ABQ4ZZT8_9ASTR</name>
<reference evidence="1" key="2">
    <citation type="submission" date="2022-01" db="EMBL/GenBank/DDBJ databases">
        <authorList>
            <person name="Yamashiro T."/>
            <person name="Shiraishi A."/>
            <person name="Satake H."/>
            <person name="Nakayama K."/>
        </authorList>
    </citation>
    <scope>NUCLEOTIDE SEQUENCE</scope>
</reference>
<evidence type="ECO:0000313" key="2">
    <source>
        <dbReference type="Proteomes" id="UP001151760"/>
    </source>
</evidence>
<dbReference type="EMBL" id="BQNB010011835">
    <property type="protein sequence ID" value="GJS95773.1"/>
    <property type="molecule type" value="Genomic_DNA"/>
</dbReference>
<dbReference type="Proteomes" id="UP001151760">
    <property type="component" value="Unassembled WGS sequence"/>
</dbReference>
<reference evidence="1" key="1">
    <citation type="journal article" date="2022" name="Int. J. Mol. Sci.">
        <title>Draft Genome of Tanacetum Coccineum: Genomic Comparison of Closely Related Tanacetum-Family Plants.</title>
        <authorList>
            <person name="Yamashiro T."/>
            <person name="Shiraishi A."/>
            <person name="Nakayama K."/>
            <person name="Satake H."/>
        </authorList>
    </citation>
    <scope>NUCLEOTIDE SEQUENCE</scope>
</reference>
<sequence length="139" mass="15612">RAMDLTALKGHDELTDDSKGRRLRSRNRYSLGMNMNCSPYTCVPSLRIVIIGRKLEDLLDDPVNRNECHLQLCSSIEVAKKVTTTDAFMPFNDSTYCHVLGTHQRCVSVVYGSFGKATPSSKHAGYGHYDGKWVDRQGE</sequence>
<keyword evidence="2" id="KW-1185">Reference proteome</keyword>
<comment type="caution">
    <text evidence="1">The sequence shown here is derived from an EMBL/GenBank/DDBJ whole genome shotgun (WGS) entry which is preliminary data.</text>
</comment>
<feature type="non-terminal residue" evidence="1">
    <location>
        <position position="1"/>
    </location>
</feature>
<protein>
    <submittedName>
        <fullName evidence="1">Uncharacterized protein</fullName>
    </submittedName>
</protein>